<dbReference type="STRING" id="299767.GCA_900068845_03712"/>
<evidence type="ECO:0000256" key="1">
    <source>
        <dbReference type="ARBA" id="ARBA00001936"/>
    </source>
</evidence>
<dbReference type="InterPro" id="IPR041107">
    <property type="entry name" value="Rimk_N"/>
</dbReference>
<feature type="binding site" evidence="11">
    <location>
        <position position="156"/>
    </location>
    <ligand>
        <name>ATP</name>
        <dbReference type="ChEBI" id="CHEBI:30616"/>
    </ligand>
</feature>
<accession>G8LGS7</accession>
<feature type="binding site" evidence="11">
    <location>
        <position position="277"/>
    </location>
    <ligand>
        <name>Mn(2+)</name>
        <dbReference type="ChEBI" id="CHEBI:29035"/>
        <label>2</label>
    </ligand>
</feature>
<dbReference type="EMBL" id="CP002886">
    <property type="protein sequence ID" value="AEW72850.1"/>
    <property type="molecule type" value="Genomic_DNA"/>
</dbReference>
<feature type="binding site" evidence="11">
    <location>
        <position position="275"/>
    </location>
    <ligand>
        <name>Mg(2+)</name>
        <dbReference type="ChEBI" id="CHEBI:18420"/>
        <label>1</label>
    </ligand>
</feature>
<evidence type="ECO:0000256" key="9">
    <source>
        <dbReference type="ARBA" id="ARBA00061239"/>
    </source>
</evidence>
<dbReference type="FunFam" id="3.40.50.20:FF:000004">
    <property type="entry name" value="Probable alpha-L-glutamate ligase"/>
    <property type="match status" value="1"/>
</dbReference>
<dbReference type="NCBIfam" id="NF007764">
    <property type="entry name" value="PRK10446.1"/>
    <property type="match status" value="1"/>
</dbReference>
<evidence type="ECO:0000259" key="12">
    <source>
        <dbReference type="PROSITE" id="PS50975"/>
    </source>
</evidence>
<keyword evidence="8 11" id="KW-0464">Manganese</keyword>
<dbReference type="EC" id="6.3.2.-" evidence="11"/>
<evidence type="ECO:0000256" key="5">
    <source>
        <dbReference type="ARBA" id="ARBA00022840"/>
    </source>
</evidence>
<evidence type="ECO:0000313" key="14">
    <source>
        <dbReference type="Proteomes" id="UP000007838"/>
    </source>
</evidence>
<dbReference type="Gene3D" id="3.30.470.20">
    <property type="entry name" value="ATP-grasp fold, B domain"/>
    <property type="match status" value="1"/>
</dbReference>
<keyword evidence="2 11" id="KW-0436">Ligase</keyword>
<dbReference type="InterPro" id="IPR011761">
    <property type="entry name" value="ATP-grasp"/>
</dbReference>
<dbReference type="InterPro" id="IPR013651">
    <property type="entry name" value="ATP-grasp_RimK-type"/>
</dbReference>
<evidence type="ECO:0000256" key="10">
    <source>
        <dbReference type="ARBA" id="ARBA00072141"/>
    </source>
</evidence>
<keyword evidence="3 11" id="KW-0479">Metal-binding</keyword>
<evidence type="ECO:0000256" key="2">
    <source>
        <dbReference type="ARBA" id="ARBA00022598"/>
    </source>
</evidence>
<feature type="binding site" evidence="11">
    <location>
        <position position="275"/>
    </location>
    <ligand>
        <name>Mn(2+)</name>
        <dbReference type="ChEBI" id="CHEBI:29035"/>
        <label>2</label>
    </ligand>
</feature>
<dbReference type="NCBIfam" id="TIGR00768">
    <property type="entry name" value="rimK_fam"/>
    <property type="match status" value="1"/>
</dbReference>
<protein>
    <recommendedName>
        <fullName evidence="10 11">Probable alpha-L-glutamate ligase</fullName>
        <ecNumber evidence="11">6.3.2.-</ecNumber>
    </recommendedName>
</protein>
<dbReference type="SUPFAM" id="SSF56059">
    <property type="entry name" value="Glutathione synthetase ATP-binding domain-like"/>
    <property type="match status" value="1"/>
</dbReference>
<dbReference type="GO" id="GO:0009432">
    <property type="term" value="P:SOS response"/>
    <property type="evidence" value="ECO:0007669"/>
    <property type="project" value="TreeGrafter"/>
</dbReference>
<dbReference type="InterPro" id="IPR004666">
    <property type="entry name" value="Rp_bS6_RimK/Lys_biosynth_LsyX"/>
</dbReference>
<dbReference type="GO" id="GO:0005737">
    <property type="term" value="C:cytoplasm"/>
    <property type="evidence" value="ECO:0007669"/>
    <property type="project" value="TreeGrafter"/>
</dbReference>
<dbReference type="eggNOG" id="COG0189">
    <property type="taxonomic scope" value="Bacteria"/>
</dbReference>
<dbReference type="HAMAP" id="MF_01552">
    <property type="entry name" value="RimK"/>
    <property type="match status" value="1"/>
</dbReference>
<keyword evidence="7 11" id="KW-0648">Protein biosynthesis</keyword>
<evidence type="ECO:0000256" key="6">
    <source>
        <dbReference type="ARBA" id="ARBA00022842"/>
    </source>
</evidence>
<dbReference type="InterPro" id="IPR013815">
    <property type="entry name" value="ATP_grasp_subdomain_1"/>
</dbReference>
<sequence length="315" mass="34229">MYDTQAFSMSLERCRVKIAILSRDGTLYSCKRLREAAAKRGHQVEILDPMSCYMNIDPAASSIHYKGRKLPHFDAVIPRIGSQITYYGTAALRQFEMLGSYPLNESVAISRARDKLRSLQLLARQGIDLPVTGIAHSPDDTSDLIDMVGGAPLVIKLVEGTQGIGVVLAETRQAAESVIDAFRGLNAHILVQEYIEEAKGRDIRCFVVGNEVVAAIERQAKEGDFRSNLHRGGVARVADISDREREIAVKAAQTLGLDVAGVDLLRATRGPLVMEVNASPGLEGVEKTTGVDIAGKMISWVERHATPGYCLKTGG</sequence>
<feature type="domain" description="ATP-grasp" evidence="12">
    <location>
        <begin position="119"/>
        <end position="302"/>
    </location>
</feature>
<dbReference type="PANTHER" id="PTHR21621">
    <property type="entry name" value="RIBOSOMAL PROTEIN S6 MODIFICATION PROTEIN"/>
    <property type="match status" value="1"/>
</dbReference>
<organism evidence="13 14">
    <name type="scientific">Enterobacter ludwigii</name>
    <dbReference type="NCBI Taxonomy" id="299767"/>
    <lineage>
        <taxon>Bacteria</taxon>
        <taxon>Pseudomonadati</taxon>
        <taxon>Pseudomonadota</taxon>
        <taxon>Gammaproteobacteria</taxon>
        <taxon>Enterobacterales</taxon>
        <taxon>Enterobacteriaceae</taxon>
        <taxon>Enterobacter</taxon>
        <taxon>Enterobacter cloacae complex</taxon>
    </lineage>
</organism>
<dbReference type="Pfam" id="PF08443">
    <property type="entry name" value="RimK"/>
    <property type="match status" value="1"/>
</dbReference>
<dbReference type="FunFam" id="3.30.470.20:FF:000016">
    <property type="entry name" value="Ribosomal protein S6--L-glutamate ligase"/>
    <property type="match status" value="1"/>
</dbReference>
<reference evidence="13 14" key="1">
    <citation type="journal article" date="2011" name="Stand. Genomic Sci.">
        <title>Complete genome of the onion pathogen Enterobacter cloacae EcWSU1.</title>
        <authorList>
            <person name="Humann J.L."/>
            <person name="Wildung M."/>
            <person name="Cheng C.H."/>
            <person name="Lee T."/>
            <person name="Stewart J.E."/>
            <person name="Drew J.C."/>
            <person name="Triplett E.W."/>
            <person name="Main D."/>
            <person name="Schroeder B.K."/>
        </authorList>
    </citation>
    <scope>NUCLEOTIDE SEQUENCE [LARGE SCALE GENOMIC DNA]</scope>
    <source>
        <strain evidence="13 14">EcWSU1</strain>
    </source>
</reference>
<gene>
    <name evidence="11 13" type="primary">rimK</name>
    <name evidence="13" type="ORF">EcWSU1_01411</name>
</gene>
<dbReference type="GO" id="GO:0046872">
    <property type="term" value="F:metal ion binding"/>
    <property type="evidence" value="ECO:0007669"/>
    <property type="project" value="UniProtKB-KW"/>
</dbReference>
<keyword evidence="5 11" id="KW-0067">ATP-binding</keyword>
<dbReference type="HOGENOM" id="CLU_054353_0_1_6"/>
<dbReference type="GO" id="GO:0018169">
    <property type="term" value="F:ribosomal S6-glutamic acid ligase activity"/>
    <property type="evidence" value="ECO:0007669"/>
    <property type="project" value="TreeGrafter"/>
</dbReference>
<dbReference type="GO" id="GO:0006412">
    <property type="term" value="P:translation"/>
    <property type="evidence" value="ECO:0007669"/>
    <property type="project" value="UniProtKB-KW"/>
</dbReference>
<feature type="binding site" evidence="11">
    <location>
        <position position="202"/>
    </location>
    <ligand>
        <name>ATP</name>
        <dbReference type="ChEBI" id="CHEBI:30616"/>
    </ligand>
</feature>
<proteinExistence type="inferred from homology"/>
<comment type="similarity">
    <text evidence="11">Belongs to the RimK family.</text>
</comment>
<evidence type="ECO:0000256" key="11">
    <source>
        <dbReference type="HAMAP-Rule" id="MF_01552"/>
    </source>
</evidence>
<dbReference type="InterPro" id="IPR023533">
    <property type="entry name" value="RimK"/>
</dbReference>
<feature type="binding site" evidence="11">
    <location>
        <position position="275"/>
    </location>
    <ligand>
        <name>Mg(2+)</name>
        <dbReference type="ChEBI" id="CHEBI:18420"/>
        <label>2</label>
    </ligand>
</feature>
<comment type="similarity">
    <text evidence="9">In the C-terminal section; belongs to the RimK family.</text>
</comment>
<feature type="binding site" evidence="11">
    <location>
        <position position="263"/>
    </location>
    <ligand>
        <name>Mg(2+)</name>
        <dbReference type="ChEBI" id="CHEBI:18420"/>
        <label>1</label>
    </ligand>
</feature>
<evidence type="ECO:0000256" key="8">
    <source>
        <dbReference type="ARBA" id="ARBA00023211"/>
    </source>
</evidence>
<comment type="cofactor">
    <cofactor evidence="11">
        <name>Mg(2+)</name>
        <dbReference type="ChEBI" id="CHEBI:18420"/>
    </cofactor>
    <cofactor evidence="11">
        <name>Mn(2+)</name>
        <dbReference type="ChEBI" id="CHEBI:29035"/>
    </cofactor>
    <text evidence="11">Binds 2 magnesium or manganese ions per subunit.</text>
</comment>
<feature type="binding site" evidence="11">
    <location>
        <begin position="193"/>
        <end position="194"/>
    </location>
    <ligand>
        <name>ATP</name>
        <dbReference type="ChEBI" id="CHEBI:30616"/>
    </ligand>
</feature>
<evidence type="ECO:0000256" key="4">
    <source>
        <dbReference type="ARBA" id="ARBA00022741"/>
    </source>
</evidence>
<evidence type="ECO:0000313" key="13">
    <source>
        <dbReference type="EMBL" id="AEW72850.1"/>
    </source>
</evidence>
<dbReference type="Pfam" id="PF18030">
    <property type="entry name" value="Rimk_N"/>
    <property type="match status" value="1"/>
</dbReference>
<keyword evidence="6 11" id="KW-0460">Magnesium</keyword>
<dbReference type="FunFam" id="3.30.1490.20:FF:000005">
    <property type="entry name" value="Probable alpha-L-glutamate ligase 1"/>
    <property type="match status" value="1"/>
</dbReference>
<dbReference type="PROSITE" id="PS50975">
    <property type="entry name" value="ATP_GRASP"/>
    <property type="match status" value="1"/>
</dbReference>
<feature type="binding site" evidence="11">
    <location>
        <position position="277"/>
    </location>
    <ligand>
        <name>Mg(2+)</name>
        <dbReference type="ChEBI" id="CHEBI:18420"/>
        <label>2</label>
    </ligand>
</feature>
<dbReference type="KEGG" id="eec:EcWSU1_01411"/>
<feature type="binding site" evidence="11">
    <location>
        <position position="275"/>
    </location>
    <ligand>
        <name>Mn(2+)</name>
        <dbReference type="ChEBI" id="CHEBI:29035"/>
        <label>1</label>
    </ligand>
</feature>
<feature type="binding site" evidence="11">
    <location>
        <position position="263"/>
    </location>
    <ligand>
        <name>Mn(2+)</name>
        <dbReference type="ChEBI" id="CHEBI:29035"/>
        <label>1</label>
    </ligand>
</feature>
<evidence type="ECO:0000256" key="3">
    <source>
        <dbReference type="ARBA" id="ARBA00022723"/>
    </source>
</evidence>
<evidence type="ECO:0000256" key="7">
    <source>
        <dbReference type="ARBA" id="ARBA00022917"/>
    </source>
</evidence>
<dbReference type="Gene3D" id="3.40.50.20">
    <property type="match status" value="1"/>
</dbReference>
<feature type="binding site" evidence="11">
    <location>
        <begin position="226"/>
        <end position="228"/>
    </location>
    <ligand>
        <name>ATP</name>
        <dbReference type="ChEBI" id="CHEBI:30616"/>
    </ligand>
</feature>
<name>G8LGS7_9ENTR</name>
<dbReference type="Proteomes" id="UP000007838">
    <property type="component" value="Chromosome"/>
</dbReference>
<dbReference type="AlphaFoldDB" id="G8LGS7"/>
<dbReference type="PANTHER" id="PTHR21621:SF7">
    <property type="entry name" value="RIBOSOMAL PROTEIN BS6--L-GLUTAMATE LIGASE"/>
    <property type="match status" value="1"/>
</dbReference>
<dbReference type="Gene3D" id="3.30.1490.20">
    <property type="entry name" value="ATP-grasp fold, A domain"/>
    <property type="match status" value="1"/>
</dbReference>
<comment type="cofactor">
    <cofactor evidence="1">
        <name>Mn(2+)</name>
        <dbReference type="ChEBI" id="CHEBI:29035"/>
    </cofactor>
</comment>
<dbReference type="GO" id="GO:0005524">
    <property type="term" value="F:ATP binding"/>
    <property type="evidence" value="ECO:0007669"/>
    <property type="project" value="UniProtKB-UniRule"/>
</dbReference>
<keyword evidence="4 11" id="KW-0547">Nucleotide-binding</keyword>